<name>D3DFH3_HYDTT</name>
<dbReference type="STRING" id="608538.HTH_0108"/>
<dbReference type="AlphaFoldDB" id="D3DFH3"/>
<dbReference type="EMBL" id="AP011112">
    <property type="protein sequence ID" value="BAI68575.1"/>
    <property type="molecule type" value="Genomic_DNA"/>
</dbReference>
<dbReference type="OrthoDB" id="14472at2"/>
<evidence type="ECO:0000313" key="2">
    <source>
        <dbReference type="Proteomes" id="UP000002574"/>
    </source>
</evidence>
<accession>D3DFH3</accession>
<dbReference type="eggNOG" id="ENOG502ZS14">
    <property type="taxonomic scope" value="Bacteria"/>
</dbReference>
<dbReference type="KEGG" id="hte:Hydth_0109"/>
<dbReference type="KEGG" id="hth:HTH_0108"/>
<evidence type="ECO:0000313" key="1">
    <source>
        <dbReference type="EMBL" id="BAI68575.1"/>
    </source>
</evidence>
<organism evidence="1 2">
    <name type="scientific">Hydrogenobacter thermophilus (strain DSM 6534 / IAM 12695 / TK-6)</name>
    <dbReference type="NCBI Taxonomy" id="608538"/>
    <lineage>
        <taxon>Bacteria</taxon>
        <taxon>Pseudomonadati</taxon>
        <taxon>Aquificota</taxon>
        <taxon>Aquificia</taxon>
        <taxon>Aquificales</taxon>
        <taxon>Aquificaceae</taxon>
        <taxon>Hydrogenobacter</taxon>
    </lineage>
</organism>
<keyword evidence="2" id="KW-1185">Reference proteome</keyword>
<dbReference type="Proteomes" id="UP000002574">
    <property type="component" value="Chromosome"/>
</dbReference>
<proteinExistence type="predicted"/>
<reference evidence="1 2" key="1">
    <citation type="journal article" date="2010" name="J. Bacteriol.">
        <title>Complete genome sequence of the thermophilic, obligately chemolithoautotrophic hydrogen-oxidizing bacterium Hydrogenobacter thermophilus TK-6.</title>
        <authorList>
            <person name="Arai H."/>
            <person name="Kanbe H."/>
            <person name="Ishii M."/>
            <person name="Igarashi Y."/>
        </authorList>
    </citation>
    <scope>NUCLEOTIDE SEQUENCE [LARGE SCALE GENOMIC DNA]</scope>
    <source>
        <strain evidence="2">DSM 6534 / IAM 12695 / TK-6 [Tokyo]</strain>
    </source>
</reference>
<gene>
    <name evidence="1" type="ordered locus">HTH_0108</name>
</gene>
<dbReference type="RefSeq" id="WP_012962758.1">
    <property type="nucleotide sequence ID" value="NC_013799.1"/>
</dbReference>
<protein>
    <submittedName>
        <fullName evidence="1">Uncharacterized protein</fullName>
    </submittedName>
</protein>
<sequence length="111" mass="13251">MKNTPLDVHLLEELSHLEYFIVKSPVNSPDFWKEWQEKFSRAYMSRIAVKKILKTKKPPYEEHSKYKAQILLYEDVLYYLETLKNIALNLRGIFTSDQNVELDDEDIDLDL</sequence>